<feature type="domain" description="Fibronectin type-III" evidence="12">
    <location>
        <begin position="5308"/>
        <end position="5402"/>
    </location>
</feature>
<keyword evidence="14" id="KW-1185">Reference proteome</keyword>
<feature type="domain" description="Ig-like" evidence="11">
    <location>
        <begin position="3882"/>
        <end position="3973"/>
    </location>
</feature>
<feature type="compositionally biased region" description="Polar residues" evidence="7">
    <location>
        <begin position="2524"/>
        <end position="2539"/>
    </location>
</feature>
<feature type="region of interest" description="Disordered" evidence="7">
    <location>
        <begin position="3077"/>
        <end position="3382"/>
    </location>
</feature>
<dbReference type="FunFam" id="2.60.40.10:FF:000107">
    <property type="entry name" value="Myosin, light chain kinase a"/>
    <property type="match status" value="4"/>
</dbReference>
<feature type="domain" description="Ig-like" evidence="11">
    <location>
        <begin position="3580"/>
        <end position="3680"/>
    </location>
</feature>
<feature type="compositionally biased region" description="Basic and acidic residues" evidence="7">
    <location>
        <begin position="2371"/>
        <end position="2408"/>
    </location>
</feature>
<feature type="compositionally biased region" description="Polar residues" evidence="7">
    <location>
        <begin position="3247"/>
        <end position="3260"/>
    </location>
</feature>
<dbReference type="Pfam" id="PF00069">
    <property type="entry name" value="Pkinase"/>
    <property type="match status" value="2"/>
</dbReference>
<feature type="region of interest" description="Disordered" evidence="7">
    <location>
        <begin position="2817"/>
        <end position="2847"/>
    </location>
</feature>
<dbReference type="PROSITE" id="PS50010">
    <property type="entry name" value="DH_2"/>
    <property type="match status" value="1"/>
</dbReference>
<feature type="compositionally biased region" description="Acidic residues" evidence="7">
    <location>
        <begin position="517"/>
        <end position="538"/>
    </location>
</feature>
<dbReference type="FunFam" id="2.60.40.10:FF:000425">
    <property type="entry name" value="Myosin light chain kinase"/>
    <property type="match status" value="2"/>
</dbReference>
<dbReference type="Gene3D" id="2.60.40.10">
    <property type="entry name" value="Immunoglobulins"/>
    <property type="match status" value="23"/>
</dbReference>
<dbReference type="GO" id="GO:0060298">
    <property type="term" value="P:positive regulation of sarcomere organization"/>
    <property type="evidence" value="ECO:0007669"/>
    <property type="project" value="UniProtKB-ARBA"/>
</dbReference>
<feature type="domain" description="Ig-like" evidence="11">
    <location>
        <begin position="731"/>
        <end position="841"/>
    </location>
</feature>
<feature type="region of interest" description="Disordered" evidence="7">
    <location>
        <begin position="447"/>
        <end position="538"/>
    </location>
</feature>
<feature type="compositionally biased region" description="Polar residues" evidence="7">
    <location>
        <begin position="1576"/>
        <end position="1591"/>
    </location>
</feature>
<feature type="region of interest" description="Disordered" evidence="7">
    <location>
        <begin position="2119"/>
        <end position="2167"/>
    </location>
</feature>
<dbReference type="PANTHER" id="PTHR47633:SF3">
    <property type="entry name" value="STRIATED MUSCLE PREFERENTIALLY EXPRESSED PROTEIN KINASE"/>
    <property type="match status" value="1"/>
</dbReference>
<gene>
    <name evidence="13" type="ORF">V9T40_002302</name>
</gene>
<feature type="domain" description="Ig-like" evidence="11">
    <location>
        <begin position="951"/>
        <end position="1035"/>
    </location>
</feature>
<dbReference type="PROSITE" id="PS50003">
    <property type="entry name" value="PH_DOMAIN"/>
    <property type="match status" value="1"/>
</dbReference>
<feature type="domain" description="Ig-like" evidence="11">
    <location>
        <begin position="3686"/>
        <end position="3777"/>
    </location>
</feature>
<feature type="compositionally biased region" description="Basic and acidic residues" evidence="7">
    <location>
        <begin position="2472"/>
        <end position="2494"/>
    </location>
</feature>
<feature type="compositionally biased region" description="Polar residues" evidence="7">
    <location>
        <begin position="2861"/>
        <end position="2877"/>
    </location>
</feature>
<feature type="domain" description="Ig-like" evidence="11">
    <location>
        <begin position="1046"/>
        <end position="1138"/>
    </location>
</feature>
<feature type="domain" description="Ig-like" evidence="11">
    <location>
        <begin position="561"/>
        <end position="651"/>
    </location>
</feature>
<name>A0AAN9Y439_9HEMI</name>
<feature type="domain" description="Ig-like" evidence="11">
    <location>
        <begin position="853"/>
        <end position="946"/>
    </location>
</feature>
<feature type="compositionally biased region" description="Basic and acidic residues" evidence="7">
    <location>
        <begin position="1377"/>
        <end position="1395"/>
    </location>
</feature>
<dbReference type="PANTHER" id="PTHR47633">
    <property type="entry name" value="IMMUNOGLOBULIN"/>
    <property type="match status" value="1"/>
</dbReference>
<dbReference type="GO" id="GO:0005524">
    <property type="term" value="F:ATP binding"/>
    <property type="evidence" value="ECO:0007669"/>
    <property type="project" value="InterPro"/>
</dbReference>
<evidence type="ECO:0000259" key="9">
    <source>
        <dbReference type="PROSITE" id="PS50010"/>
    </source>
</evidence>
<evidence type="ECO:0000256" key="4">
    <source>
        <dbReference type="ARBA" id="ARBA00022737"/>
    </source>
</evidence>
<dbReference type="SMART" id="SM00409">
    <property type="entry name" value="IG"/>
    <property type="match status" value="20"/>
</dbReference>
<dbReference type="SUPFAM" id="SSF50729">
    <property type="entry name" value="PH domain-like"/>
    <property type="match status" value="1"/>
</dbReference>
<dbReference type="GO" id="GO:0004672">
    <property type="term" value="F:protein kinase activity"/>
    <property type="evidence" value="ECO:0007669"/>
    <property type="project" value="InterPro"/>
</dbReference>
<dbReference type="PROSITE" id="PS50853">
    <property type="entry name" value="FN3"/>
    <property type="match status" value="2"/>
</dbReference>
<reference evidence="13 14" key="1">
    <citation type="submission" date="2024-03" db="EMBL/GenBank/DDBJ databases">
        <title>Adaptation during the transition from Ophiocordyceps entomopathogen to insect associate is accompanied by gene loss and intensified selection.</title>
        <authorList>
            <person name="Ward C.M."/>
            <person name="Onetto C.A."/>
            <person name="Borneman A.R."/>
        </authorList>
    </citation>
    <scope>NUCLEOTIDE SEQUENCE [LARGE SCALE GENOMIC DNA]</scope>
    <source>
        <strain evidence="13">AWRI1</strain>
        <tissue evidence="13">Single Adult Female</tissue>
    </source>
</reference>
<dbReference type="InterPro" id="IPR035899">
    <property type="entry name" value="DBL_dom_sf"/>
</dbReference>
<feature type="domain" description="Ig-like" evidence="11">
    <location>
        <begin position="5212"/>
        <end position="5301"/>
    </location>
</feature>
<feature type="compositionally biased region" description="Basic and acidic residues" evidence="7">
    <location>
        <begin position="1552"/>
        <end position="1575"/>
    </location>
</feature>
<dbReference type="SUPFAM" id="SSF49265">
    <property type="entry name" value="Fibronectin type III"/>
    <property type="match status" value="2"/>
</dbReference>
<feature type="compositionally biased region" description="Basic and acidic residues" evidence="7">
    <location>
        <begin position="2654"/>
        <end position="2672"/>
    </location>
</feature>
<evidence type="ECO:0000256" key="5">
    <source>
        <dbReference type="ARBA" id="ARBA00023157"/>
    </source>
</evidence>
<feature type="compositionally biased region" description="Polar residues" evidence="7">
    <location>
        <begin position="2496"/>
        <end position="2516"/>
    </location>
</feature>
<feature type="region of interest" description="Disordered" evidence="7">
    <location>
        <begin position="1798"/>
        <end position="1853"/>
    </location>
</feature>
<feature type="region of interest" description="Disordered" evidence="7">
    <location>
        <begin position="2902"/>
        <end position="2930"/>
    </location>
</feature>
<feature type="region of interest" description="Disordered" evidence="7">
    <location>
        <begin position="5051"/>
        <end position="5076"/>
    </location>
</feature>
<feature type="compositionally biased region" description="Basic and acidic residues" evidence="7">
    <location>
        <begin position="3264"/>
        <end position="3295"/>
    </location>
</feature>
<dbReference type="GO" id="GO:0040017">
    <property type="term" value="P:positive regulation of locomotion"/>
    <property type="evidence" value="ECO:0007669"/>
    <property type="project" value="UniProtKB-ARBA"/>
</dbReference>
<feature type="compositionally biased region" description="Polar residues" evidence="7">
    <location>
        <begin position="2283"/>
        <end position="2293"/>
    </location>
</feature>
<evidence type="ECO:0000313" key="14">
    <source>
        <dbReference type="Proteomes" id="UP001367676"/>
    </source>
</evidence>
<evidence type="ECO:0000313" key="13">
    <source>
        <dbReference type="EMBL" id="KAK7590689.1"/>
    </source>
</evidence>
<dbReference type="GO" id="GO:0009653">
    <property type="term" value="P:anatomical structure morphogenesis"/>
    <property type="evidence" value="ECO:0007669"/>
    <property type="project" value="UniProtKB-ARBA"/>
</dbReference>
<dbReference type="Pfam" id="PF22697">
    <property type="entry name" value="SOS1_NGEF_PH"/>
    <property type="match status" value="1"/>
</dbReference>
<dbReference type="FunFam" id="2.60.40.10:FF:000345">
    <property type="entry name" value="Muscle M-line assembly protein unc-89"/>
    <property type="match status" value="3"/>
</dbReference>
<keyword evidence="4" id="KW-0677">Repeat</keyword>
<dbReference type="Gene3D" id="2.30.29.30">
    <property type="entry name" value="Pleckstrin-homology domain (PH domain)/Phosphotyrosine-binding domain (PTB)"/>
    <property type="match status" value="1"/>
</dbReference>
<dbReference type="PROSITE" id="PS50011">
    <property type="entry name" value="PROTEIN_KINASE_DOM"/>
    <property type="match status" value="2"/>
</dbReference>
<feature type="compositionally biased region" description="Polar residues" evidence="7">
    <location>
        <begin position="2821"/>
        <end position="2843"/>
    </location>
</feature>
<dbReference type="GO" id="GO:0045989">
    <property type="term" value="P:positive regulation of striated muscle contraction"/>
    <property type="evidence" value="ECO:0007669"/>
    <property type="project" value="UniProtKB-ARBA"/>
</dbReference>
<dbReference type="CDD" id="cd00063">
    <property type="entry name" value="FN3"/>
    <property type="match status" value="2"/>
</dbReference>
<feature type="region of interest" description="Disordered" evidence="7">
    <location>
        <begin position="1459"/>
        <end position="1485"/>
    </location>
</feature>
<dbReference type="InterPro" id="IPR000719">
    <property type="entry name" value="Prot_kinase_dom"/>
</dbReference>
<dbReference type="InterPro" id="IPR003599">
    <property type="entry name" value="Ig_sub"/>
</dbReference>
<dbReference type="FunFam" id="2.60.40.10:FF:000802">
    <property type="entry name" value="Muscle M-line assembly protein unc-89"/>
    <property type="match status" value="1"/>
</dbReference>
<feature type="region of interest" description="Disordered" evidence="7">
    <location>
        <begin position="1552"/>
        <end position="1665"/>
    </location>
</feature>
<dbReference type="SMART" id="SM00408">
    <property type="entry name" value="IGc2"/>
    <property type="match status" value="17"/>
</dbReference>
<dbReference type="SMART" id="SM00060">
    <property type="entry name" value="FN3"/>
    <property type="match status" value="2"/>
</dbReference>
<comment type="similarity">
    <text evidence="2">Belongs to the protein kinase superfamily. CAMK Ser/Thr protein kinase family.</text>
</comment>
<feature type="domain" description="Protein kinase" evidence="10">
    <location>
        <begin position="4751"/>
        <end position="5000"/>
    </location>
</feature>
<feature type="domain" description="Ig-like" evidence="11">
    <location>
        <begin position="4179"/>
        <end position="4267"/>
    </location>
</feature>
<evidence type="ECO:0000256" key="7">
    <source>
        <dbReference type="SAM" id="MobiDB-lite"/>
    </source>
</evidence>
<evidence type="ECO:0000259" key="8">
    <source>
        <dbReference type="PROSITE" id="PS50003"/>
    </source>
</evidence>
<dbReference type="InterPro" id="IPR013098">
    <property type="entry name" value="Ig_I-set"/>
</dbReference>
<feature type="compositionally biased region" description="Polar residues" evidence="7">
    <location>
        <begin position="2587"/>
        <end position="2612"/>
    </location>
</feature>
<dbReference type="InterPro" id="IPR001849">
    <property type="entry name" value="PH_domain"/>
</dbReference>
<feature type="compositionally biased region" description="Basic and acidic residues" evidence="7">
    <location>
        <begin position="3024"/>
        <end position="3046"/>
    </location>
</feature>
<keyword evidence="6" id="KW-0393">Immunoglobulin domain</keyword>
<evidence type="ECO:0000259" key="11">
    <source>
        <dbReference type="PROSITE" id="PS50835"/>
    </source>
</evidence>
<feature type="compositionally biased region" description="Basic and acidic residues" evidence="7">
    <location>
        <begin position="2146"/>
        <end position="2155"/>
    </location>
</feature>
<feature type="compositionally biased region" description="Basic and acidic residues" evidence="7">
    <location>
        <begin position="1592"/>
        <end position="1602"/>
    </location>
</feature>
<feature type="compositionally biased region" description="Polar residues" evidence="7">
    <location>
        <begin position="2422"/>
        <end position="2458"/>
    </location>
</feature>
<dbReference type="EMBL" id="JBBCAQ010000022">
    <property type="protein sequence ID" value="KAK7590689.1"/>
    <property type="molecule type" value="Genomic_DNA"/>
</dbReference>
<feature type="compositionally biased region" description="Basic and acidic residues" evidence="7">
    <location>
        <begin position="1930"/>
        <end position="1943"/>
    </location>
</feature>
<feature type="region of interest" description="Disordered" evidence="7">
    <location>
        <begin position="2992"/>
        <end position="3065"/>
    </location>
</feature>
<feature type="domain" description="Ig-like" evidence="11">
    <location>
        <begin position="4083"/>
        <end position="4173"/>
    </location>
</feature>
<feature type="compositionally biased region" description="Basic and acidic residues" evidence="7">
    <location>
        <begin position="3109"/>
        <end position="3131"/>
    </location>
</feature>
<sequence length="5777" mass="651355">MGDRFAFATGVQMSEKKRKLNIELAMKVQKKLLLDNTAARHKMAIRPPKKHEIKHRDAVQKNGTSGLLVQVQDDPRRSGLVPMDYLKRNAPSRTHTPDSLGHSQKSRKQEAKFNREVCIGELIETEEEFGKDIQRVVEQYLTPLEEQMRPAPRTVKDNQDTIFNNLKQISAFHNGIMISGVKYFLKEPRTIGRTLLRLERDFDKHAEYVKNEPAAQEILATKDEVRDYFEDLSQEIGDDKTLADHLKLPIQRINDYTLLLQELIKYSRILGEDITDLERALELMLWIPTRCNDLKFITNIEGYHGNIHKLGRLIRHNWFLIKDKSGGKGKQRYCFLFKARILVCKVRRISEDRCVFVIKEIIKLPEVDFRNRSDKRTFDIHCTEAASGNFPYTFVAHEDDVKADWLREIQEHSEEDLTQAEHVADDLKLQSQNDDDPFEPLKGVELEISPDIEDSLGPIERPGHRPLKHVPEPRRPPLEAPKKRAPIFTCVDPTPSPSPEREPTPEPPSEDMYSSYNEEETVQEEIVESTEEPEVEDEVEELIEIPAGKRKPKYIPGVSKPLFHSTIRGSSNEPGENAVFECEVEGVTKMTWLKDNRPLSDRLADRITITEENFVHRLEIKNITESDSGTYTARAENDCGVSFSTAHLIVEKLSDEERKARAKATSPVFLVQLKDADLLESTHARFIVRVNGNPIPQIEFYKGDRLITSDDERIEIIQDKDHPGFYELVIPEVKPEDAGEYRCVASNKYSDESCSCIVTVTSEKDLFAGLEEEEYTPGAPKFSWLKNGRPFMPEERFKVIYKDEEDSIALVFQNVKPEDAGLYTCVASTSHGKISCSAELTVQGTVKELEKLPKKPQIESTIVDFEGNVASTGVLEVKVTADPLPNVRWFKDGEEITASSRYKTLYDEETEAASLVIKNLSLEDSGEYNIIAKNDVGTASQFVNLHVKAPPRITKKLEDFTGLTGRELRLTIQVNASPKPIVQWYKDGLMIKKSNRVKYEVDESSESYTLVIENAVMDDAGTFSVVASNEFSQVSDVCHICMESPPQFVGSITKEVETLEGDYVSFSVMVDGDPLPQVKWRFNGKEIVHDGKHFKMSSEGAVFTLLISEVKREDAGSYSCEISNQWGSNECDGQLYVKCLPRFDKELENLQVNESDMDVEFTVKLSAFPKATVTWYHDEAEITSQKKEYTCIEEGDTYKLIIKQATTKLSGMYKCKAENDIGYKETTAKLSVYTFPNFKKGLSDMDITEGETLKLTVQCEGVPEPDVKWYRNGEEVYSDSRIKISRDAKRIENYNLTITLIQSEDGGEYEVRATNERGTAVTKSLITVLASTDHKKPVIDEEVEVMVNGDAKNDESEKVADGEQVKDKITIKLPPRKKPEPKVAPKKDETCEKPPHRQRLSTESGDEDGFTVRELRSEELTAATELRASSFGFVEEPPENEHYIKINISRGVSIVSVSEDDTNDEQLSQAYDEPTSVPSSKKGKSIYELNEEDELNLELDEDLEVFTDDGAQMNSFFQKQSKLNENVMNAINKRLSSLEDGNDANLVSYDSSRKSSIIEEHENLQKSPLKPKEKTSNPPTENSENIQVPSSDKSDEKLEIGGKKPASSAEKSINEGEILEPSSTKNTVEKNPEKPTNILNVESDKPEDVLKPPSSPVEKTDQKENVIERKSALRVSSSDDIPKKIAKAVSFDEYPTRIIESSNTDEAVEELFKRIQTQRNILGEILEKQNAATENPVDEVNITFKKPQNRRMSREIVTQVAIEEPQSVNTVKIDNKQYCAESVDLSATLDLDAGKLKVRNPDAGTESHSQSFSERRRFSTHTDSVDEEVDVSRSRQEQFSKSEHTEVSGSGDFSIKRRVSSYSSSSETQSTSFTTRRGNRFGTDSVDVSEFLEIEMQNNDDLKSYGLSNRKIDAREKRRRSLLQDVDSENVTKDSRRGSKSDESVSSSIIRQRKNQFAADANVSKVIEIEVQKEGNEKIDNSLDEKEVYSSRKHSVLKSDDKTEISDKNNETNGSTEISASVIKGKNRFTTDSADVSGVVEIEVQKEDDFDKKENVESLHMKRRFKVDINEEDSLIKDRRRGSTLSETVTTDSLVTIQQKNRYESKMVDESALLEIESKHDSKTTITTSDQEDESQTTRRHSTTKKIHDEDENISKVRRRGSHLSEEVVDITGSVDVHISSQVSVDQSDEEKHDKLSRKWSTDDATDTVKIEGNKIKIKESSTSVEKTQKFSRLSSQVSIDETKNVTLVSQNDKPEEKPKRQRYSSQKSTDEAENLLVDSRRGSQLRTNSIDSLKSDIPEGEPENNLQPLEKLEKCTPEASKNNASIEPVEEPIKLVSQKSITDTDAFKILDSRRSSVKSSIGDQSPLRGDTFDEARDENRAEKNILSKSDSVDIPKKIAKPDTDLAKLQHSSEIGPDESKSNSTRRGSQLSSESINRRLSSQLSKNEPKSTDYNSRRGSCLKDDSVDENEDYSKPTEFKRKVSKSDSSVKDDTVAANSRRGSSQSIPETHITSKPKSTELRRLSSQKSTDQPIPSSIGSRRGSHLRGDSADISEEINETRRRSVQIDEPSKPSVPEVMDKLPDETTPVSRKTNISRNDSLGTTESIATDTPASKLDDIRRHSSPGNFEEPNKTSGSRRGSRLKSDLVDIIEVSDVKQDIDKTPALDKKSSLDRVSSQKSIEESSGLEAASRRGSRFRSESIDEKNETDANTGKISYTDRKQKPLSSQSSLTDSITTPRSRRGSKSADTVNIEEKDTTTKEDTKRNLSRLSSRDMDDGHTSNSPEISLNHDKLQDKRQLPSLADIQKPLSTQVSIDDAKQLSLSRRTSQATESTVAGDTNSSVKPEKVSVLSRLLSRNSIDESSQSKVASRRGSQLKSEPLDETETYDENITAMIESVNKTLSRLSSRSSIDESQKLSMQDRRSSSLGADIADKCEKIDENKPLDRTLSRFSSKDGVVAESRLSAVNSRGGSQLDDSDTDLVKKPVDKILSRFSSKDGTDTDSRPSPISSRRGSRLSEIADSDLAEKSADKALSRRLSKDRADVESRLSAVNSRRGSQLDDSDTDLVKKPVDKILSRFSSKDGTDTDSRPSPISSRRGSRLSEIADSDLAEKSADKALSRRLSKDRADVESRPSAVSSRRGSRFDEADDTDSVKKSANKPLSRLSSQSSIDDAKKGTLGSRQNSRLHGNMLESLDSVAEKPEKPTKLIGKEAEKPSSRRGTVTDTETALAGSRRASTTGADSMDVNEPSSRAYSRLSSMISPEESSKVTNDSRRGSTKMPGKEDFTELSSADKQDTSPLSNREGSKTDVEIREPQSPFRDTELAKRDKKDSNKLNDDDQNDTRGKLLKKPSMRSATLDSISDLSFDDDKSPSSKRGSLVVDSKSAEKGEFPRILSGMDEDIDTFESLSAEFEVQGFGVPRPSVLWFKDGEEIKESKHFVMSENGDRYKLQICDLKAIDAGVYSAKLINCVGETSKEAKLIVQNVENLRGPKLRKPLKDEIVVQKQKGVLEATFIADPVPDAKWTVDGNDVNADFSVDVKELDLDLKECTFRMTIPSTELSDTGTYKVKVRNKFDSAESSASLTIVMKPEIEVFKDLVVPPTMPCTFEVIVKSTPEAEATWYVNGQKITSGSKHRVSSEKIDEFKTLHRLSLEDCQLSDEGEYKIEAENNVGKSDAVATLKLYTEKPSFLKLLEDRTVQDYDLLQMKVRVNGLPVPELKWFKNGKEIIPDDHLKVDIWESGQVSTMLSIDHFTKDDVAEYKVVAKNIVGEAETSAKLTLAQIEPSFIEPLKRVTEVSEGEPLDISTKVIGSPIPAVQWFKDGEEIKPDDERIKTTAAPDGTLKVNIDKVDASDSGAYKAVAVNNLGKSIANTAVVVEKAPKKPTFIKKLEDTTVVEGQPIKLEIQIDGFPQPTVKWLKDGHPLHPCPQMDFVCGPNSTYGLTIEKATPQDMGQYSAIISNKSGEESSSGNVKVTPSDKAPVFQTQLQPVKVVEGYPAKLEVKVDGFPLPKLTWYFNGNPLKIDNENIKLGTTPEGNHCLLIEKVTPENTGEYEIHAKNDIGDNSSKARLTVSSRSNSEMEHEKPVFLHGLRDVTVDESGELSISAPFRGNPIPDVHWYKDGSLLLPNERIHFTCDGYKVGLQIQDVNMGDTGFYSCALKNPYGEDSTAGHVGVRKLYQAPVFTQRFRHIQQLPKHDAKFHCRVTGVPFPSVMWHRNGLPISNSNKYQIKRDGDVCCLTVFNVGHDDEATYSCIASNRDGTATCEAQLQVVDKVDTAPKQEAPQFMKKIGDCEIYAGMTAKFTACASGYPEPEYEWFCDTVRLHPSNRTEMEKEGTGLVRLKILSANPDIDRGRYRLRAFNPHGEAFCEANLVFDDGLETKYKRPVGELYKDFDRFRATGAPLPLADKPIIRCMTDRYLTLSWKPSIPIGPREPVTYLVEMEEQPNGKWFTARSGLRSCICDIHNLKPFVDYKFRVRVENNYGISDPSPFAITYREKLEPDPPRIRTHLSPNSHFHPDTSHYFPKDFDIERPPHDNYAQAPRFLRQEYDAQYGVKNHNVNLFWFVYGYPKPKITYYFNDEPIEMGGRYDCSYTRNGQATLFINKMLDRDVGVYEAVAVNEHGTARQRVQLKIAEYPEFLKRPSESWVPLRKTCRLEARVIGVPYPEIKWYKDWKPLAQSSRIQIEKVDQDLCILRINDVILKDEGLYSISARNIAGSISTSVYLHVEENDSDVIVGGKRGSVLTRNKRFDDIYDLGDELGRGTQGITFHAVERNTGKNLAAKVMHGTGELRKWMNNELDIMNHLNHPNIIRPYDSLISSKSFTIIEELASGGELLDVLTRKTFITEYEISRYIRQLLLALDHMHEFNIGHLGLTSGDLLLSHPGGDRLKLCDFGLSRRINSRKLEPLYFGMPEFVAPEVANGEGVNLSADLWSVGIITHLLLTGVSLFRGKDDVDTLDRIKESRFSVNTDISEDARDFIIKLLMINPNNRLDVRSALNHRWIRMGESLNPPADDRQINTENLRNYYNFYKDWYSSSSCRTWFRRRPLDSAYNDPTRMVYPPGRSYSPAPTPEPPSEKEMNHEYKSWKDQIPSREQLDAEIGLIKSESHYQYGPDTYLLQLRDVNFPVRLREYMKVAKKSTSEGFDWQAPVIRERRRFMDVMDEEIDDEQKARINKYGSADIYTLRRLKQELGARPTAHVEAEAILGSRIDGLPPFFREKPQLLPVEIGKPAELICYAVGSPKPLVQWFKNDLVITENNRVKILEDNDGRSILRLDPASELDLGIYKVVARNKFGQTTARTRLAPATEPHPPEAPEIADVSDTEVLLKWKQPKDDGNSPVLCYGLQYQENDDGKWKVIAENIDHEAWLVHDLNSSTNYQFRLLAMNKIGWSIPGFPTNNVTTKMSGAEKIIVPHVLRNMQLVCEKGKEIIGDEPRTVPDYSLEYQPLQWEEQPPEEKYRFISEITRGQYSIIVKAMNSTNRKLVVAKLMETNATTEPEINHEFDILKTLRHERIAYLIEAFKLQFSSVAIFILEKLQGADILTYLCSRHTYSEQMVATIITQVLDGLQYLHWRGYCHLNLQPDNIAMASVRSLQVKLVDFSCAQRVNRLGTVVSNKGHIEYTAPEILCDEPAYPYSDIWSVGVLTYILLSGISPFRGTSELETRQNITFVRYRFEHLYKDLSQEALRFLMFLFKRTPSKRPSAEECHEHRWLLPTEYMIKKREKTHFDTAKLKVFSDEYHSKREAVATKSKEILSVLGGRVHRSNSIIEELQVSSTGTLH</sequence>
<dbReference type="GO" id="GO:0030154">
    <property type="term" value="P:cell differentiation"/>
    <property type="evidence" value="ECO:0007669"/>
    <property type="project" value="UniProtKB-ARBA"/>
</dbReference>
<dbReference type="Gene3D" id="1.20.900.10">
    <property type="entry name" value="Dbl homology (DH) domain"/>
    <property type="match status" value="1"/>
</dbReference>
<feature type="compositionally biased region" description="Polar residues" evidence="7">
    <location>
        <begin position="2724"/>
        <end position="2738"/>
    </location>
</feature>
<dbReference type="InterPro" id="IPR036179">
    <property type="entry name" value="Ig-like_dom_sf"/>
</dbReference>
<feature type="compositionally biased region" description="Basic and acidic residues" evidence="7">
    <location>
        <begin position="2992"/>
        <end position="3003"/>
    </location>
</feature>
<evidence type="ECO:0000256" key="6">
    <source>
        <dbReference type="ARBA" id="ARBA00023319"/>
    </source>
</evidence>
<feature type="domain" description="DH" evidence="9">
    <location>
        <begin position="114"/>
        <end position="294"/>
    </location>
</feature>
<dbReference type="GO" id="GO:0005085">
    <property type="term" value="F:guanyl-nucleotide exchange factor activity"/>
    <property type="evidence" value="ECO:0007669"/>
    <property type="project" value="InterPro"/>
</dbReference>
<dbReference type="PROSITE" id="PS50835">
    <property type="entry name" value="IG_LIKE"/>
    <property type="match status" value="15"/>
</dbReference>
<dbReference type="Gene3D" id="3.30.200.20">
    <property type="entry name" value="Phosphorylase Kinase, domain 1"/>
    <property type="match status" value="2"/>
</dbReference>
<feature type="region of interest" description="Disordered" evidence="7">
    <location>
        <begin position="1923"/>
        <end position="1949"/>
    </location>
</feature>
<feature type="compositionally biased region" description="Basic and acidic residues" evidence="7">
    <location>
        <begin position="3077"/>
        <end position="3088"/>
    </location>
</feature>
<keyword evidence="5" id="KW-1015">Disulfide bond</keyword>
<dbReference type="InterPro" id="IPR003598">
    <property type="entry name" value="Ig_sub2"/>
</dbReference>
<feature type="compositionally biased region" description="Polar residues" evidence="7">
    <location>
        <begin position="2221"/>
        <end position="2252"/>
    </location>
</feature>
<feature type="compositionally biased region" description="Basic and acidic residues" evidence="7">
    <location>
        <begin position="2697"/>
        <end position="2708"/>
    </location>
</feature>
<dbReference type="GO" id="GO:0031672">
    <property type="term" value="C:A band"/>
    <property type="evidence" value="ECO:0007669"/>
    <property type="project" value="UniProtKB-SubCell"/>
</dbReference>
<comment type="caution">
    <text evidence="13">The sequence shown here is derived from an EMBL/GenBank/DDBJ whole genome shotgun (WGS) entry which is preliminary data.</text>
</comment>
<dbReference type="FunFam" id="1.20.900.10:FF:000033">
    <property type="entry name" value="Muscle M-line assembly protein unc-89-like Protein"/>
    <property type="match status" value="1"/>
</dbReference>
<dbReference type="InterPro" id="IPR011993">
    <property type="entry name" value="PH-like_dom_sf"/>
</dbReference>
<feature type="compositionally biased region" description="Basic and acidic residues" evidence="7">
    <location>
        <begin position="2910"/>
        <end position="2924"/>
    </location>
</feature>
<dbReference type="FunFam" id="2.60.40.10:FF:000940">
    <property type="entry name" value="Muscle M-line assembly protein unc-89"/>
    <property type="match status" value="1"/>
</dbReference>
<evidence type="ECO:0000256" key="1">
    <source>
        <dbReference type="ARBA" id="ARBA00004161"/>
    </source>
</evidence>
<dbReference type="InterPro" id="IPR013783">
    <property type="entry name" value="Ig-like_fold"/>
</dbReference>
<feature type="compositionally biased region" description="Basic and acidic residues" evidence="7">
    <location>
        <begin position="1997"/>
        <end position="2010"/>
    </location>
</feature>
<dbReference type="InterPro" id="IPR036116">
    <property type="entry name" value="FN3_sf"/>
</dbReference>
<feature type="region of interest" description="Disordered" evidence="7">
    <location>
        <begin position="1860"/>
        <end position="1879"/>
    </location>
</feature>
<dbReference type="SUPFAM" id="SSF56112">
    <property type="entry name" value="Protein kinase-like (PK-like)"/>
    <property type="match status" value="2"/>
</dbReference>
<feature type="domain" description="Ig-like" evidence="11">
    <location>
        <begin position="3979"/>
        <end position="4071"/>
    </location>
</feature>
<dbReference type="InterPro" id="IPR007110">
    <property type="entry name" value="Ig-like_dom"/>
</dbReference>
<feature type="domain" description="PH" evidence="8">
    <location>
        <begin position="306"/>
        <end position="414"/>
    </location>
</feature>
<dbReference type="FunFam" id="2.60.40.10:FF:001036">
    <property type="entry name" value="Muscle M-line assembly protein unc-89"/>
    <property type="match status" value="1"/>
</dbReference>
<dbReference type="Gene3D" id="1.10.510.10">
    <property type="entry name" value="Transferase(Phosphotransferase) domain 1"/>
    <property type="match status" value="2"/>
</dbReference>
<feature type="domain" description="Ig-like" evidence="11">
    <location>
        <begin position="1141"/>
        <end position="1231"/>
    </location>
</feature>
<feature type="region of interest" description="Disordered" evidence="7">
    <location>
        <begin position="1374"/>
        <end position="1409"/>
    </location>
</feature>
<dbReference type="Pfam" id="PF00041">
    <property type="entry name" value="fn3"/>
    <property type="match status" value="2"/>
</dbReference>
<feature type="domain" description="Protein kinase" evidence="10">
    <location>
        <begin position="5455"/>
        <end position="5709"/>
    </location>
</feature>
<keyword evidence="3" id="KW-0963">Cytoplasm</keyword>
<evidence type="ECO:0000259" key="10">
    <source>
        <dbReference type="PROSITE" id="PS50011"/>
    </source>
</evidence>
<protein>
    <recommendedName>
        <fullName evidence="15">Obscurin</fullName>
    </recommendedName>
</protein>
<feature type="region of interest" description="Disordered" evidence="7">
    <location>
        <begin position="87"/>
        <end position="111"/>
    </location>
</feature>
<feature type="compositionally biased region" description="Basic and acidic residues" evidence="7">
    <location>
        <begin position="2752"/>
        <end position="2779"/>
    </location>
</feature>
<feature type="compositionally biased region" description="Basic and acidic residues" evidence="7">
    <location>
        <begin position="3303"/>
        <end position="3344"/>
    </location>
</feature>
<dbReference type="InterPro" id="IPR011009">
    <property type="entry name" value="Kinase-like_dom_sf"/>
</dbReference>
<feature type="compositionally biased region" description="Low complexity" evidence="7">
    <location>
        <begin position="1860"/>
        <end position="1876"/>
    </location>
</feature>
<organism evidence="13 14">
    <name type="scientific">Parthenolecanium corni</name>
    <dbReference type="NCBI Taxonomy" id="536013"/>
    <lineage>
        <taxon>Eukaryota</taxon>
        <taxon>Metazoa</taxon>
        <taxon>Ecdysozoa</taxon>
        <taxon>Arthropoda</taxon>
        <taxon>Hexapoda</taxon>
        <taxon>Insecta</taxon>
        <taxon>Pterygota</taxon>
        <taxon>Neoptera</taxon>
        <taxon>Paraneoptera</taxon>
        <taxon>Hemiptera</taxon>
        <taxon>Sternorrhyncha</taxon>
        <taxon>Coccoidea</taxon>
        <taxon>Coccidae</taxon>
        <taxon>Parthenolecanium</taxon>
    </lineage>
</organism>
<evidence type="ECO:0000256" key="3">
    <source>
        <dbReference type="ARBA" id="ARBA00022490"/>
    </source>
</evidence>
<dbReference type="InterPro" id="IPR055251">
    <property type="entry name" value="SOS1_NGEF_PH"/>
</dbReference>
<evidence type="ECO:0000256" key="2">
    <source>
        <dbReference type="ARBA" id="ARBA00006692"/>
    </source>
</evidence>
<dbReference type="Pfam" id="PF07679">
    <property type="entry name" value="I-set"/>
    <property type="match status" value="21"/>
</dbReference>
<feature type="compositionally biased region" description="Basic and acidic residues" evidence="7">
    <location>
        <begin position="1830"/>
        <end position="1846"/>
    </location>
</feature>
<feature type="region of interest" description="Disordered" evidence="7">
    <location>
        <begin position="2219"/>
        <end position="2327"/>
    </location>
</feature>
<dbReference type="FunFam" id="2.60.40.10:FF:001381">
    <property type="entry name" value="Uncharacterized protein, isoform C"/>
    <property type="match status" value="1"/>
</dbReference>
<feature type="compositionally biased region" description="Basic and acidic residues" evidence="7">
    <location>
        <begin position="3197"/>
        <end position="3216"/>
    </location>
</feature>
<dbReference type="CDD" id="cd13325">
    <property type="entry name" value="PH_unc89"/>
    <property type="match status" value="1"/>
</dbReference>
<feature type="region of interest" description="Disordered" evidence="7">
    <location>
        <begin position="2181"/>
        <end position="2204"/>
    </location>
</feature>
<feature type="compositionally biased region" description="Basic and acidic residues" evidence="7">
    <location>
        <begin position="469"/>
        <end position="482"/>
    </location>
</feature>
<feature type="compositionally biased region" description="Basic and acidic residues" evidence="7">
    <location>
        <begin position="2558"/>
        <end position="2571"/>
    </location>
</feature>
<dbReference type="Proteomes" id="UP001367676">
    <property type="component" value="Unassembled WGS sequence"/>
</dbReference>
<feature type="region of interest" description="Disordered" evidence="7">
    <location>
        <begin position="1982"/>
        <end position="2015"/>
    </location>
</feature>
<dbReference type="SMART" id="SM00233">
    <property type="entry name" value="PH"/>
    <property type="match status" value="1"/>
</dbReference>
<feature type="domain" description="Ig-like" evidence="11">
    <location>
        <begin position="1236"/>
        <end position="1327"/>
    </location>
</feature>
<dbReference type="InterPro" id="IPR000219">
    <property type="entry name" value="DH_dom"/>
</dbReference>
<dbReference type="SUPFAM" id="SSF48065">
    <property type="entry name" value="DBL homology domain (DH-domain)"/>
    <property type="match status" value="1"/>
</dbReference>
<feature type="region of interest" description="Disordered" evidence="7">
    <location>
        <begin position="2351"/>
        <end position="2792"/>
    </location>
</feature>
<dbReference type="FunFam" id="2.60.40.10:FF:000873">
    <property type="entry name" value="Muscle M-line assembly protein unc-89"/>
    <property type="match status" value="1"/>
</dbReference>
<evidence type="ECO:0000259" key="12">
    <source>
        <dbReference type="PROSITE" id="PS50853"/>
    </source>
</evidence>
<dbReference type="SUPFAM" id="SSF48726">
    <property type="entry name" value="Immunoglobulin"/>
    <property type="match status" value="21"/>
</dbReference>
<dbReference type="InterPro" id="IPR003961">
    <property type="entry name" value="FN3_dom"/>
</dbReference>
<comment type="subcellular location">
    <subcellularLocation>
        <location evidence="1">Cytoplasm</location>
        <location evidence="1">Myofibril</location>
        <location evidence="1">Sarcomere</location>
        <location evidence="1">A band</location>
    </subcellularLocation>
</comment>
<dbReference type="SMART" id="SM00325">
    <property type="entry name" value="RhoGEF"/>
    <property type="match status" value="1"/>
</dbReference>
<accession>A0AAN9Y439</accession>
<feature type="domain" description="Fibronectin type-III" evidence="12">
    <location>
        <begin position="4399"/>
        <end position="4499"/>
    </location>
</feature>
<evidence type="ECO:0008006" key="15">
    <source>
        <dbReference type="Google" id="ProtNLM"/>
    </source>
</evidence>
<proteinExistence type="inferred from homology"/>
<dbReference type="FunFam" id="2.60.40.10:FF:000032">
    <property type="entry name" value="palladin isoform X1"/>
    <property type="match status" value="6"/>
</dbReference>
<dbReference type="CDD" id="cd00160">
    <property type="entry name" value="RhoGEF"/>
    <property type="match status" value="1"/>
</dbReference>
<feature type="region of interest" description="Disordered" evidence="7">
    <location>
        <begin position="2859"/>
        <end position="2888"/>
    </location>
</feature>
<feature type="domain" description="Ig-like" evidence="11">
    <location>
        <begin position="3783"/>
        <end position="3876"/>
    </location>
</feature>
<feature type="region of interest" description="Disordered" evidence="7">
    <location>
        <begin position="47"/>
        <end position="73"/>
    </location>
</feature>
<dbReference type="Pfam" id="PF00621">
    <property type="entry name" value="RhoGEF"/>
    <property type="match status" value="1"/>
</dbReference>